<evidence type="ECO:0000313" key="5">
    <source>
        <dbReference type="Proteomes" id="UP001605036"/>
    </source>
</evidence>
<reference evidence="4 5" key="1">
    <citation type="submission" date="2024-09" db="EMBL/GenBank/DDBJ databases">
        <title>Chromosome-scale assembly of Riccia fluitans.</title>
        <authorList>
            <person name="Paukszto L."/>
            <person name="Sawicki J."/>
            <person name="Karawczyk K."/>
            <person name="Piernik-Szablinska J."/>
            <person name="Szczecinska M."/>
            <person name="Mazdziarz M."/>
        </authorList>
    </citation>
    <scope>NUCLEOTIDE SEQUENCE [LARGE SCALE GENOMIC DNA]</scope>
    <source>
        <strain evidence="4">Rf_01</strain>
        <tissue evidence="4">Aerial parts of the thallus</tissue>
    </source>
</reference>
<feature type="compositionally biased region" description="Basic and acidic residues" evidence="2">
    <location>
        <begin position="240"/>
        <end position="251"/>
    </location>
</feature>
<evidence type="ECO:0000256" key="1">
    <source>
        <dbReference type="ARBA" id="ARBA00023242"/>
    </source>
</evidence>
<dbReference type="Pfam" id="PF08879">
    <property type="entry name" value="WRC"/>
    <property type="match status" value="1"/>
</dbReference>
<dbReference type="PANTHER" id="PTHR34122:SF4">
    <property type="entry name" value="WRC DOMAIN-CONTAINING PROTEIN"/>
    <property type="match status" value="1"/>
</dbReference>
<sequence length="402" mass="45092">MRIRKNRTSSRVPPGFCLAHGITQEAQNFRKLNASESLSPQLGKPLTQIVKPVLDSGKLHVDFNRIHDSLDDECTSIKIRDSVLEHRESARLGGCKKQHHVSSESRDRQSGSESDAGRVTASTKRAAEQHKSGKPPRVPAPLTEKSNPSSRPTGKRRKAQLQEVPAVESEIPKLTTKSGTGTGHIKNDTGIRKRRRSKVEPDLSIALKRKKGTAETRLEDEGGGYAHEPAADTEVSSGTTERKLTVEEEHQGSGSTGKSDPASPSCFPAGWSYRGLAQIAEQDKLPQGKQCSRTDGRSWRCPLKVHNGYTLCEHHLSKFRLKKVSKENKRHKYLQVRRQRQRQQQQLQWEEDDEQQQVEQETPNSTPDENDIAESAQTSASMERDVSMRFRKRHKTIKLSVL</sequence>
<organism evidence="4 5">
    <name type="scientific">Riccia fluitans</name>
    <dbReference type="NCBI Taxonomy" id="41844"/>
    <lineage>
        <taxon>Eukaryota</taxon>
        <taxon>Viridiplantae</taxon>
        <taxon>Streptophyta</taxon>
        <taxon>Embryophyta</taxon>
        <taxon>Marchantiophyta</taxon>
        <taxon>Marchantiopsida</taxon>
        <taxon>Marchantiidae</taxon>
        <taxon>Marchantiales</taxon>
        <taxon>Ricciaceae</taxon>
        <taxon>Riccia</taxon>
    </lineage>
</organism>
<evidence type="ECO:0000313" key="4">
    <source>
        <dbReference type="EMBL" id="KAL2644330.1"/>
    </source>
</evidence>
<protein>
    <recommendedName>
        <fullName evidence="3">WRC domain-containing protein</fullName>
    </recommendedName>
</protein>
<feature type="region of interest" description="Disordered" evidence="2">
    <location>
        <begin position="91"/>
        <end position="269"/>
    </location>
</feature>
<accession>A0ABD1ZA26</accession>
<feature type="domain" description="WRC" evidence="3">
    <location>
        <begin position="285"/>
        <end position="330"/>
    </location>
</feature>
<dbReference type="AlphaFoldDB" id="A0ABD1ZA26"/>
<evidence type="ECO:0000259" key="3">
    <source>
        <dbReference type="PROSITE" id="PS51667"/>
    </source>
</evidence>
<feature type="compositionally biased region" description="Basic and acidic residues" evidence="2">
    <location>
        <begin position="101"/>
        <end position="110"/>
    </location>
</feature>
<dbReference type="PANTHER" id="PTHR34122">
    <property type="entry name" value="EXPRESSED PROTEIN-RELATED"/>
    <property type="match status" value="1"/>
</dbReference>
<keyword evidence="1" id="KW-0539">Nucleus</keyword>
<feature type="region of interest" description="Disordered" evidence="2">
    <location>
        <begin position="344"/>
        <end position="388"/>
    </location>
</feature>
<dbReference type="EMBL" id="JBHFFA010000002">
    <property type="protein sequence ID" value="KAL2644330.1"/>
    <property type="molecule type" value="Genomic_DNA"/>
</dbReference>
<gene>
    <name evidence="4" type="ORF">R1flu_011917</name>
</gene>
<dbReference type="InterPro" id="IPR014977">
    <property type="entry name" value="WRC_dom"/>
</dbReference>
<dbReference type="PROSITE" id="PS51667">
    <property type="entry name" value="WRC"/>
    <property type="match status" value="1"/>
</dbReference>
<evidence type="ECO:0000256" key="2">
    <source>
        <dbReference type="SAM" id="MobiDB-lite"/>
    </source>
</evidence>
<keyword evidence="5" id="KW-1185">Reference proteome</keyword>
<comment type="caution">
    <text evidence="4">The sequence shown here is derived from an EMBL/GenBank/DDBJ whole genome shotgun (WGS) entry which is preliminary data.</text>
</comment>
<proteinExistence type="predicted"/>
<name>A0ABD1ZA26_9MARC</name>
<dbReference type="Proteomes" id="UP001605036">
    <property type="component" value="Unassembled WGS sequence"/>
</dbReference>